<evidence type="ECO:0000256" key="4">
    <source>
        <dbReference type="ARBA" id="ARBA00023136"/>
    </source>
</evidence>
<feature type="transmembrane region" description="Helical" evidence="6">
    <location>
        <begin position="193"/>
        <end position="218"/>
    </location>
</feature>
<feature type="region of interest" description="Disordered" evidence="5">
    <location>
        <begin position="1"/>
        <end position="28"/>
    </location>
</feature>
<reference evidence="7 8" key="1">
    <citation type="submission" date="2018-08" db="EMBL/GenBank/DDBJ databases">
        <title>Genome and evolution of the arbuscular mycorrhizal fungus Diversispora epigaea (formerly Glomus versiforme) and its bacterial endosymbionts.</title>
        <authorList>
            <person name="Sun X."/>
            <person name="Fei Z."/>
            <person name="Harrison M."/>
        </authorList>
    </citation>
    <scope>NUCLEOTIDE SEQUENCE [LARGE SCALE GENOMIC DNA]</scope>
    <source>
        <strain evidence="7 8">IT104</strain>
    </source>
</reference>
<dbReference type="GO" id="GO:0035348">
    <property type="term" value="P:acetyl-CoA transmembrane transport"/>
    <property type="evidence" value="ECO:0007669"/>
    <property type="project" value="InterPro"/>
</dbReference>
<dbReference type="FunFam" id="1.20.1250.20:FF:000289">
    <property type="entry name" value="Acetyl-coenzyme A transporter 1"/>
    <property type="match status" value="1"/>
</dbReference>
<dbReference type="InterPro" id="IPR036259">
    <property type="entry name" value="MFS_trans_sf"/>
</dbReference>
<dbReference type="AlphaFoldDB" id="A0A397I2H3"/>
<accession>A0A397I2H3</accession>
<keyword evidence="3 6" id="KW-1133">Transmembrane helix</keyword>
<evidence type="ECO:0000256" key="5">
    <source>
        <dbReference type="SAM" id="MobiDB-lite"/>
    </source>
</evidence>
<feature type="transmembrane region" description="Helical" evidence="6">
    <location>
        <begin position="230"/>
        <end position="249"/>
    </location>
</feature>
<dbReference type="Proteomes" id="UP000266861">
    <property type="component" value="Unassembled WGS sequence"/>
</dbReference>
<evidence type="ECO:0000256" key="3">
    <source>
        <dbReference type="ARBA" id="ARBA00022989"/>
    </source>
</evidence>
<evidence type="ECO:0000313" key="7">
    <source>
        <dbReference type="EMBL" id="RHZ67040.1"/>
    </source>
</evidence>
<dbReference type="Pfam" id="PF13000">
    <property type="entry name" value="Acatn"/>
    <property type="match status" value="2"/>
</dbReference>
<sequence>MRNSVRFDTGDDPLISHQQTGLDSSDEELSEKFNNINDMEDPSESFHEIIKKGFVDEADGEEIKFDNFHSTMSGTAEAYPGLSTQDRHNFILLVVLYLLQGVPVGLAFGSIPFLLKSKLSYSQLGIFSLATYPYSLKLLWSPIIDTFYFKKIGRRKSWIIPIQLLTGGLFFWLGKHVDQMLNVEKPDIYSLTFIFFALIFFSATQDVAVDGWALTLLSKNSLSYASTAQTIGLNTGYFLSFTVFLAFNSADFSNKYFRSVSSDQGILELGKYLTFWSLIYFGVTIWLLIAKSEDSSHNDEHNMSIKNVYKTIWNICKMPHMRTLIMILLVAKIGFIANEAVTGLKLLEFGFSKEDLALAVLIDFPIQIAVGYYAAKWSTGAQPLKPWIYAFYGRLFFALVGIFVVYSFPSNKKISMEFFLFVIVNTILSSFMRYR</sequence>
<feature type="transmembrane region" description="Helical" evidence="6">
    <location>
        <begin position="90"/>
        <end position="113"/>
    </location>
</feature>
<name>A0A397I2H3_9GLOM</name>
<organism evidence="7 8">
    <name type="scientific">Diversispora epigaea</name>
    <dbReference type="NCBI Taxonomy" id="1348612"/>
    <lineage>
        <taxon>Eukaryota</taxon>
        <taxon>Fungi</taxon>
        <taxon>Fungi incertae sedis</taxon>
        <taxon>Mucoromycota</taxon>
        <taxon>Glomeromycotina</taxon>
        <taxon>Glomeromycetes</taxon>
        <taxon>Diversisporales</taxon>
        <taxon>Diversisporaceae</taxon>
        <taxon>Diversispora</taxon>
    </lineage>
</organism>
<protein>
    <recommendedName>
        <fullName evidence="9">Major facilitator superfamily associated domain-containing protein</fullName>
    </recommendedName>
</protein>
<keyword evidence="4 6" id="KW-0472">Membrane</keyword>
<evidence type="ECO:0000313" key="8">
    <source>
        <dbReference type="Proteomes" id="UP000266861"/>
    </source>
</evidence>
<feature type="transmembrane region" description="Helical" evidence="6">
    <location>
        <begin position="356"/>
        <end position="375"/>
    </location>
</feature>
<feature type="transmembrane region" description="Helical" evidence="6">
    <location>
        <begin position="119"/>
        <end position="136"/>
    </location>
</feature>
<gene>
    <name evidence="7" type="ORF">Glove_303g95</name>
</gene>
<dbReference type="PANTHER" id="PTHR12778:SF9">
    <property type="entry name" value="ACETYL-COENZYME A TRANSPORTER 1"/>
    <property type="match status" value="1"/>
</dbReference>
<dbReference type="GO" id="GO:0016020">
    <property type="term" value="C:membrane"/>
    <property type="evidence" value="ECO:0007669"/>
    <property type="project" value="UniProtKB-SubCell"/>
</dbReference>
<dbReference type="OrthoDB" id="6415790at2759"/>
<keyword evidence="8" id="KW-1185">Reference proteome</keyword>
<feature type="transmembrane region" description="Helical" evidence="6">
    <location>
        <begin position="269"/>
        <end position="289"/>
    </location>
</feature>
<evidence type="ECO:0000256" key="1">
    <source>
        <dbReference type="ARBA" id="ARBA00004141"/>
    </source>
</evidence>
<feature type="transmembrane region" description="Helical" evidence="6">
    <location>
        <begin position="157"/>
        <end position="173"/>
    </location>
</feature>
<evidence type="ECO:0000256" key="6">
    <source>
        <dbReference type="SAM" id="Phobius"/>
    </source>
</evidence>
<dbReference type="InterPro" id="IPR024371">
    <property type="entry name" value="AcetylCoA_trans_1-like"/>
</dbReference>
<feature type="transmembrane region" description="Helical" evidence="6">
    <location>
        <begin position="414"/>
        <end position="432"/>
    </location>
</feature>
<keyword evidence="2 6" id="KW-0812">Transmembrane</keyword>
<dbReference type="SUPFAM" id="SSF103473">
    <property type="entry name" value="MFS general substrate transporter"/>
    <property type="match status" value="1"/>
</dbReference>
<evidence type="ECO:0008006" key="9">
    <source>
        <dbReference type="Google" id="ProtNLM"/>
    </source>
</evidence>
<dbReference type="EMBL" id="PQFF01000277">
    <property type="protein sequence ID" value="RHZ67040.1"/>
    <property type="molecule type" value="Genomic_DNA"/>
</dbReference>
<comment type="subcellular location">
    <subcellularLocation>
        <location evidence="1">Membrane</location>
        <topology evidence="1">Multi-pass membrane protein</topology>
    </subcellularLocation>
</comment>
<comment type="caution">
    <text evidence="7">The sequence shown here is derived from an EMBL/GenBank/DDBJ whole genome shotgun (WGS) entry which is preliminary data.</text>
</comment>
<feature type="transmembrane region" description="Helical" evidence="6">
    <location>
        <begin position="387"/>
        <end position="408"/>
    </location>
</feature>
<dbReference type="PANTHER" id="PTHR12778">
    <property type="entry name" value="SOLUTE CARRIER FAMILY 33 ACETYL-COA TRANSPORTER -RELATED"/>
    <property type="match status" value="1"/>
</dbReference>
<dbReference type="InterPro" id="IPR004752">
    <property type="entry name" value="AmpG_permease/AT-1"/>
</dbReference>
<feature type="transmembrane region" description="Helical" evidence="6">
    <location>
        <begin position="324"/>
        <end position="344"/>
    </location>
</feature>
<evidence type="ECO:0000256" key="2">
    <source>
        <dbReference type="ARBA" id="ARBA00022692"/>
    </source>
</evidence>
<dbReference type="GO" id="GO:0008521">
    <property type="term" value="F:acetyl-CoA transmembrane transporter activity"/>
    <property type="evidence" value="ECO:0007669"/>
    <property type="project" value="InterPro"/>
</dbReference>
<dbReference type="Gene3D" id="1.20.1250.20">
    <property type="entry name" value="MFS general substrate transporter like domains"/>
    <property type="match status" value="1"/>
</dbReference>
<proteinExistence type="predicted"/>
<dbReference type="STRING" id="1348612.A0A397I2H3"/>